<feature type="compositionally biased region" description="Basic and acidic residues" evidence="1">
    <location>
        <begin position="169"/>
        <end position="190"/>
    </location>
</feature>
<sequence length="289" mass="30922">GIEYAVTATPYPKDPHQAQVPSHKLSPKSGPWPPPPPNRLPGLSVGGDEDSITLRGRLNPLRVHLKMVVPKSSPGIHHDLMRSDSMMEGEGKADAGIQNSGLRVKKTLQSPSHDPGVDPHPRSAPAPESGNSMNIQPERGDLQIIPNLHSKLEQTHSEKENPPACGRTRSMDKVCSDSKPTAKEGNHCDADDSSYSAWTSAGEQRKRGQDDGEGSSGDLVAFLDETALDEGLQTSVGSPQPETEAPAKTLIGKLDQGYMSIHSALSSQSTVDSELSTSMIHILGYKPKI</sequence>
<protein>
    <submittedName>
        <fullName evidence="2">Uncharacterized protein</fullName>
    </submittedName>
</protein>
<evidence type="ECO:0000256" key="1">
    <source>
        <dbReference type="SAM" id="MobiDB-lite"/>
    </source>
</evidence>
<feature type="region of interest" description="Disordered" evidence="1">
    <location>
        <begin position="153"/>
        <end position="217"/>
    </location>
</feature>
<feature type="region of interest" description="Disordered" evidence="1">
    <location>
        <begin position="86"/>
        <end position="137"/>
    </location>
</feature>
<organism evidence="2 3">
    <name type="scientific">Ranitomeya imitator</name>
    <name type="common">mimic poison frog</name>
    <dbReference type="NCBI Taxonomy" id="111125"/>
    <lineage>
        <taxon>Eukaryota</taxon>
        <taxon>Metazoa</taxon>
        <taxon>Chordata</taxon>
        <taxon>Craniata</taxon>
        <taxon>Vertebrata</taxon>
        <taxon>Euteleostomi</taxon>
        <taxon>Amphibia</taxon>
        <taxon>Batrachia</taxon>
        <taxon>Anura</taxon>
        <taxon>Neobatrachia</taxon>
        <taxon>Hyloidea</taxon>
        <taxon>Dendrobatidae</taxon>
        <taxon>Dendrobatinae</taxon>
        <taxon>Ranitomeya</taxon>
    </lineage>
</organism>
<feature type="compositionally biased region" description="Polar residues" evidence="1">
    <location>
        <begin position="97"/>
        <end position="112"/>
    </location>
</feature>
<evidence type="ECO:0000313" key="3">
    <source>
        <dbReference type="Proteomes" id="UP001176940"/>
    </source>
</evidence>
<feature type="region of interest" description="Disordered" evidence="1">
    <location>
        <begin position="1"/>
        <end position="52"/>
    </location>
</feature>
<keyword evidence="3" id="KW-1185">Reference proteome</keyword>
<dbReference type="Proteomes" id="UP001176940">
    <property type="component" value="Unassembled WGS sequence"/>
</dbReference>
<name>A0ABN9LU34_9NEOB</name>
<gene>
    <name evidence="2" type="ORF">RIMI_LOCUS11795170</name>
</gene>
<feature type="compositionally biased region" description="Polar residues" evidence="1">
    <location>
        <begin position="193"/>
        <end position="202"/>
    </location>
</feature>
<feature type="non-terminal residue" evidence="2">
    <location>
        <position position="1"/>
    </location>
</feature>
<accession>A0ABN9LU34</accession>
<comment type="caution">
    <text evidence="2">The sequence shown here is derived from an EMBL/GenBank/DDBJ whole genome shotgun (WGS) entry which is preliminary data.</text>
</comment>
<feature type="compositionally biased region" description="Pro residues" evidence="1">
    <location>
        <begin position="30"/>
        <end position="39"/>
    </location>
</feature>
<reference evidence="2" key="1">
    <citation type="submission" date="2023-07" db="EMBL/GenBank/DDBJ databases">
        <authorList>
            <person name="Stuckert A."/>
        </authorList>
    </citation>
    <scope>NUCLEOTIDE SEQUENCE</scope>
</reference>
<evidence type="ECO:0000313" key="2">
    <source>
        <dbReference type="EMBL" id="CAJ0947704.1"/>
    </source>
</evidence>
<dbReference type="EMBL" id="CAUEEQ010027157">
    <property type="protein sequence ID" value="CAJ0947704.1"/>
    <property type="molecule type" value="Genomic_DNA"/>
</dbReference>
<proteinExistence type="predicted"/>